<dbReference type="Pfam" id="PF20474">
    <property type="entry name" value="PHL"/>
    <property type="match status" value="1"/>
</dbReference>
<dbReference type="PANTHER" id="PTHR13526:SF8">
    <property type="entry name" value="TRANSCRIPTION FACTOR SPT20 HOMOLOG"/>
    <property type="match status" value="1"/>
</dbReference>
<feature type="region of interest" description="Disordered" evidence="1">
    <location>
        <begin position="618"/>
        <end position="649"/>
    </location>
</feature>
<feature type="compositionally biased region" description="Polar residues" evidence="1">
    <location>
        <begin position="976"/>
        <end position="991"/>
    </location>
</feature>
<dbReference type="GO" id="GO:0000124">
    <property type="term" value="C:SAGA complex"/>
    <property type="evidence" value="ECO:0007669"/>
    <property type="project" value="InterPro"/>
</dbReference>
<feature type="domain" description="PHL" evidence="3">
    <location>
        <begin position="690"/>
        <end position="844"/>
    </location>
</feature>
<name>A0A6P8CUP8_PUNGR</name>
<dbReference type="RefSeq" id="XP_031385819.1">
    <property type="nucleotide sequence ID" value="XM_031529959.1"/>
</dbReference>
<feature type="region of interest" description="Disordered" evidence="1">
    <location>
        <begin position="544"/>
        <end position="577"/>
    </location>
</feature>
<dbReference type="Pfam" id="PF12090">
    <property type="entry name" value="Spt20_SEP"/>
    <property type="match status" value="1"/>
</dbReference>
<dbReference type="GO" id="GO:0006357">
    <property type="term" value="P:regulation of transcription by RNA polymerase II"/>
    <property type="evidence" value="ECO:0007669"/>
    <property type="project" value="TreeGrafter"/>
</dbReference>
<feature type="region of interest" description="Disordered" evidence="1">
    <location>
        <begin position="844"/>
        <end position="1028"/>
    </location>
</feature>
<reference evidence="5" key="2">
    <citation type="submission" date="2025-08" db="UniProtKB">
        <authorList>
            <consortium name="RefSeq"/>
        </authorList>
    </citation>
    <scope>IDENTIFICATION</scope>
    <source>
        <tissue evidence="5">Leaf</tissue>
    </source>
</reference>
<feature type="compositionally biased region" description="Low complexity" evidence="1">
    <location>
        <begin position="933"/>
        <end position="965"/>
    </location>
</feature>
<dbReference type="PANTHER" id="PTHR13526">
    <property type="entry name" value="TRANSCRIPTION FACTOR SPT20 HOMOLOG"/>
    <property type="match status" value="1"/>
</dbReference>
<gene>
    <name evidence="5" type="primary">LOC116199563</name>
</gene>
<protein>
    <submittedName>
        <fullName evidence="5">Protein PHYTOCHROME-DEPENDENT LATE-FLOWERING</fullName>
    </submittedName>
</protein>
<dbReference type="Proteomes" id="UP000515151">
    <property type="component" value="Chromosome 3"/>
</dbReference>
<evidence type="ECO:0000259" key="3">
    <source>
        <dbReference type="Pfam" id="PF20474"/>
    </source>
</evidence>
<accession>A0A6P8CUP8</accession>
<feature type="compositionally biased region" description="Polar residues" evidence="1">
    <location>
        <begin position="890"/>
        <end position="904"/>
    </location>
</feature>
<dbReference type="InterPro" id="IPR021950">
    <property type="entry name" value="Spt20"/>
</dbReference>
<reference evidence="4" key="1">
    <citation type="journal article" date="2020" name="Plant Biotechnol. J.">
        <title>The pomegranate (Punica granatum L.) draft genome dissects genetic divergence between soft- and hard-seeded cultivars.</title>
        <authorList>
            <person name="Luo X."/>
            <person name="Li H."/>
            <person name="Wu Z."/>
            <person name="Yao W."/>
            <person name="Zhao P."/>
            <person name="Cao D."/>
            <person name="Yu H."/>
            <person name="Li K."/>
            <person name="Poudel K."/>
            <person name="Zhao D."/>
            <person name="Zhang F."/>
            <person name="Xia X."/>
            <person name="Chen L."/>
            <person name="Wang Q."/>
            <person name="Jing D."/>
            <person name="Cao S."/>
        </authorList>
    </citation>
    <scope>NUCLEOTIDE SEQUENCE [LARGE SCALE GENOMIC DNA]</scope>
    <source>
        <strain evidence="4">cv. Tunisia</strain>
    </source>
</reference>
<feature type="compositionally biased region" description="Low complexity" evidence="1">
    <location>
        <begin position="1216"/>
        <end position="1240"/>
    </location>
</feature>
<feature type="region of interest" description="Disordered" evidence="1">
    <location>
        <begin position="352"/>
        <end position="393"/>
    </location>
</feature>
<feature type="domain" description="Spt20-like SEP" evidence="2">
    <location>
        <begin position="69"/>
        <end position="218"/>
    </location>
</feature>
<proteinExistence type="predicted"/>
<feature type="region of interest" description="Disordered" evidence="1">
    <location>
        <begin position="1216"/>
        <end position="1357"/>
    </location>
</feature>
<feature type="compositionally biased region" description="Polar residues" evidence="1">
    <location>
        <begin position="618"/>
        <end position="627"/>
    </location>
</feature>
<feature type="compositionally biased region" description="Low complexity" evidence="1">
    <location>
        <begin position="1255"/>
        <end position="1304"/>
    </location>
</feature>
<evidence type="ECO:0000313" key="5">
    <source>
        <dbReference type="RefSeq" id="XP_031385819.1"/>
    </source>
</evidence>
<dbReference type="InterPro" id="IPR046468">
    <property type="entry name" value="Spt20-like_SEP"/>
</dbReference>
<feature type="compositionally biased region" description="Polar residues" evidence="1">
    <location>
        <begin position="353"/>
        <end position="362"/>
    </location>
</feature>
<sequence>MGVSFKVSKVGTRFRSRPAPRQLPENGAADVSDNSKGTAGSAEGKTNPPCKQTLDDSSVSSKAKFISRDEEVSVVLHLFTDGYSIGKPSENENSQDLTKSLRPYNRTSQSLFSAIECGRIPGDLLDGLPCKYVDGSIICEVKDYRKATSQQGPNAPTIDSSPIATKVRLNISLENVVRDIPLISDSSWTYGDLMDVESRILKALQPQLCLDPTPKLDKLCNEPIPPELKSALSSARKKRSRQLPEIAVTSSNRIHGKKVCIDRVPEGSDCRLGDSGMVAPNVMQQNVPENLAVQSIGLSNTLNASPRGLMSDASFPGLPLVAHQQRYQMMVGNSRGMMDRGASPAAQEMMISYSDNNNNSPSLHGRRENQEGPMSPLSSSNTHKRARPASGVPDAIQQQQLGQQMDNLHGSDMNWKNSLLQQQVLARGIQYPNAALQKYPPQQYSEGMLKTEPGIGSLPSGLQGIRYGSMDQQLDAQKLVGSEPVQINKNDISGMEIDKERLDLQQQNQQLQQRLHQNPMMRAGFSQAQWSNMNQPFESNLKKEEQLQKRKSVQSPRVSAGALAQSPISSKSGEFSSGSLGPAYGAVNQMTGIPHKDKSLVTSVSAVGAAGSITLSANDSAQRQSIPQAGGKRRSNSLPKTPAISGVGSPASVSNISIPLNANSPSMSTPPMADQSVLERFSKIEMVTMRYQLNQKKGKGDDYPIRNPGPFPTDGLMLGLSNISSNEDFKDDSCTRPLSKLLLGGSMNTCKTRLLNCVLGDRVVQGTVVSFIPKARSRMILSEKPSNGTVAIAYGEMEEGDLLEAEEHLPTLPNTHLADLLAAQFKSLMVKEGYHVEDHTLSKPIHMNHHPASSQLGNTGIPQSNSTGQIPQFAEGVPGQPPNELLSPANGGNASLNPSQNILANSRMLPPGNPQAHQMSQGLMPGVSMAARPQQMDPQQKPQQPQQQQQPPQQNQNPMIQQHPQFPRSPMMLPSNPLSHLNAIGQNSNVQMGDPMNKPSQLQLHLLQQQQQQQQQNQQQQLPPSQMQRKMMGIASMGMGGNLVGLAGFGNPMGIGGPRGIGGPGISASMGPMSNLGNVGQNPMNLGQASSIGNAISQRLQSGTLTTAQAAMVAKRMMQSRANVLGGPQSGMSGLPGARQMPLGSAGLSVLGPSMNMPNMGAMQRPAVGPMGPPKMPGMNLYVNQQQQQMQLQQPQQQQQQQQQQQMQLQQQQHMQLQQQQAPQKLNQQETNSPLQSVVSLPPPSQMGSPPNPMGMPQLSPQQLQQQAPQQQQQLPPQQPQLQPQQQQSSPQQMSQRTPMSPQQISSGAIHPMSAGNPDACPASPQVSSQSQTLGSVGSINNSPMDVQNKSNSMGNR</sequence>
<feature type="compositionally biased region" description="Low complexity" evidence="1">
    <location>
        <begin position="566"/>
        <end position="577"/>
    </location>
</feature>
<feature type="compositionally biased region" description="Polar residues" evidence="1">
    <location>
        <begin position="1325"/>
        <end position="1357"/>
    </location>
</feature>
<dbReference type="OrthoDB" id="1932706at2759"/>
<feature type="compositionally biased region" description="Pro residues" evidence="1">
    <location>
        <begin position="1241"/>
        <end position="1254"/>
    </location>
</feature>
<evidence type="ECO:0000256" key="1">
    <source>
        <dbReference type="SAM" id="MobiDB-lite"/>
    </source>
</evidence>
<feature type="compositionally biased region" description="Polar residues" evidence="1">
    <location>
        <begin position="851"/>
        <end position="870"/>
    </location>
</feature>
<evidence type="ECO:0000313" key="4">
    <source>
        <dbReference type="Proteomes" id="UP000515151"/>
    </source>
</evidence>
<dbReference type="GO" id="GO:0003712">
    <property type="term" value="F:transcription coregulator activity"/>
    <property type="evidence" value="ECO:0007669"/>
    <property type="project" value="InterPro"/>
</dbReference>
<dbReference type="InterPro" id="IPR046467">
    <property type="entry name" value="PHL_dom"/>
</dbReference>
<evidence type="ECO:0000259" key="2">
    <source>
        <dbReference type="Pfam" id="PF12090"/>
    </source>
</evidence>
<feature type="compositionally biased region" description="Low complexity" evidence="1">
    <location>
        <begin position="1001"/>
        <end position="1022"/>
    </location>
</feature>
<dbReference type="GeneID" id="116199563"/>
<keyword evidence="4" id="KW-1185">Reference proteome</keyword>
<feature type="region of interest" description="Disordered" evidence="1">
    <location>
        <begin position="1"/>
        <end position="58"/>
    </location>
</feature>
<organism evidence="4 5">
    <name type="scientific">Punica granatum</name>
    <name type="common">Pomegranate</name>
    <dbReference type="NCBI Taxonomy" id="22663"/>
    <lineage>
        <taxon>Eukaryota</taxon>
        <taxon>Viridiplantae</taxon>
        <taxon>Streptophyta</taxon>
        <taxon>Embryophyta</taxon>
        <taxon>Tracheophyta</taxon>
        <taxon>Spermatophyta</taxon>
        <taxon>Magnoliopsida</taxon>
        <taxon>eudicotyledons</taxon>
        <taxon>Gunneridae</taxon>
        <taxon>Pentapetalae</taxon>
        <taxon>rosids</taxon>
        <taxon>malvids</taxon>
        <taxon>Myrtales</taxon>
        <taxon>Lythraceae</taxon>
        <taxon>Punica</taxon>
    </lineage>
</organism>